<evidence type="ECO:0000313" key="2">
    <source>
        <dbReference type="EMBL" id="CAG9790432.1"/>
    </source>
</evidence>
<evidence type="ECO:0000313" key="3">
    <source>
        <dbReference type="Proteomes" id="UP001153714"/>
    </source>
</evidence>
<protein>
    <recommendedName>
        <fullName evidence="1">U1-type domain-containing protein</fullName>
    </recommendedName>
</protein>
<organism evidence="2 3">
    <name type="scientific">Diatraea saccharalis</name>
    <name type="common">sugarcane borer</name>
    <dbReference type="NCBI Taxonomy" id="40085"/>
    <lineage>
        <taxon>Eukaryota</taxon>
        <taxon>Metazoa</taxon>
        <taxon>Ecdysozoa</taxon>
        <taxon>Arthropoda</taxon>
        <taxon>Hexapoda</taxon>
        <taxon>Insecta</taxon>
        <taxon>Pterygota</taxon>
        <taxon>Neoptera</taxon>
        <taxon>Endopterygota</taxon>
        <taxon>Lepidoptera</taxon>
        <taxon>Glossata</taxon>
        <taxon>Ditrysia</taxon>
        <taxon>Pyraloidea</taxon>
        <taxon>Crambidae</taxon>
        <taxon>Crambinae</taxon>
        <taxon>Diatraea</taxon>
    </lineage>
</organism>
<feature type="domain" description="U1-type" evidence="1">
    <location>
        <begin position="63"/>
        <end position="95"/>
    </location>
</feature>
<dbReference type="InterPro" id="IPR003604">
    <property type="entry name" value="Matrin/U1-like-C_Znf_C2H2"/>
</dbReference>
<feature type="domain" description="U1-type" evidence="1">
    <location>
        <begin position="143"/>
        <end position="176"/>
    </location>
</feature>
<dbReference type="Proteomes" id="UP001153714">
    <property type="component" value="Chromosome 22"/>
</dbReference>
<feature type="domain" description="U1-type" evidence="1">
    <location>
        <begin position="18"/>
        <end position="53"/>
    </location>
</feature>
<reference evidence="2" key="2">
    <citation type="submission" date="2022-10" db="EMBL/GenBank/DDBJ databases">
        <authorList>
            <consortium name="ENA_rothamsted_submissions"/>
            <consortium name="culmorum"/>
            <person name="King R."/>
        </authorList>
    </citation>
    <scope>NUCLEOTIDE SEQUENCE</scope>
</reference>
<accession>A0A9N9R6C3</accession>
<dbReference type="OrthoDB" id="7493886at2759"/>
<proteinExistence type="predicted"/>
<dbReference type="EMBL" id="OU893353">
    <property type="protein sequence ID" value="CAG9790432.1"/>
    <property type="molecule type" value="Genomic_DNA"/>
</dbReference>
<feature type="domain" description="U1-type" evidence="1">
    <location>
        <begin position="96"/>
        <end position="131"/>
    </location>
</feature>
<keyword evidence="3" id="KW-1185">Reference proteome</keyword>
<dbReference type="SMART" id="SM00451">
    <property type="entry name" value="ZnF_U1"/>
    <property type="match status" value="4"/>
</dbReference>
<reference evidence="2" key="1">
    <citation type="submission" date="2021-12" db="EMBL/GenBank/DDBJ databases">
        <authorList>
            <person name="King R."/>
        </authorList>
    </citation>
    <scope>NUCLEOTIDE SEQUENCE</scope>
</reference>
<dbReference type="GO" id="GO:0003676">
    <property type="term" value="F:nucleic acid binding"/>
    <property type="evidence" value="ECO:0007669"/>
    <property type="project" value="InterPro"/>
</dbReference>
<sequence length="193" mass="22222">MQTACDPIALAQMKITTRSLFICEVCDVHVPKFNKNVLEHMRGVKHTANFESLLNSNKIIKYDDNYYDCKVCDRFILVKSVLDHIDSLKHKSQKSEPKLFCKLCNVSIDDHPNIVKDHKNSDCHKMKLAELYTHRHLQINNGAVTYKCNVCDIYIDVSQAKSHIESVSHYLKFNSVLISNKIQKTGDSFFCNI</sequence>
<gene>
    <name evidence="2" type="ORF">DIATSA_LOCUS8100</name>
</gene>
<dbReference type="GO" id="GO:0008270">
    <property type="term" value="F:zinc ion binding"/>
    <property type="evidence" value="ECO:0007669"/>
    <property type="project" value="InterPro"/>
</dbReference>
<dbReference type="AlphaFoldDB" id="A0A9N9R6C3"/>
<name>A0A9N9R6C3_9NEOP</name>
<evidence type="ECO:0000259" key="1">
    <source>
        <dbReference type="SMART" id="SM00451"/>
    </source>
</evidence>